<evidence type="ECO:0000313" key="4">
    <source>
        <dbReference type="EMBL" id="KAA8547850.1"/>
    </source>
</evidence>
<dbReference type="GO" id="GO:0032545">
    <property type="term" value="C:CURI complex"/>
    <property type="evidence" value="ECO:0007669"/>
    <property type="project" value="TreeGrafter"/>
</dbReference>
<feature type="compositionally biased region" description="Basic residues" evidence="2">
    <location>
        <begin position="17"/>
        <end position="26"/>
    </location>
</feature>
<dbReference type="Proteomes" id="UP000325577">
    <property type="component" value="Linkage Group LG1"/>
</dbReference>
<dbReference type="GO" id="GO:0034456">
    <property type="term" value="C:UTP-C complex"/>
    <property type="evidence" value="ECO:0007669"/>
    <property type="project" value="TreeGrafter"/>
</dbReference>
<evidence type="ECO:0000313" key="5">
    <source>
        <dbReference type="Proteomes" id="UP000325577"/>
    </source>
</evidence>
<feature type="compositionally biased region" description="Basic and acidic residues" evidence="2">
    <location>
        <begin position="190"/>
        <end position="205"/>
    </location>
</feature>
<evidence type="ECO:0000256" key="1">
    <source>
        <dbReference type="ARBA" id="ARBA00006110"/>
    </source>
</evidence>
<comment type="similarity">
    <text evidence="1">Belongs to the RRP7 family.</text>
</comment>
<dbReference type="PANTHER" id="PTHR13191">
    <property type="entry name" value="RIBOSOMAL RNA PROCESSING PROTEIN 7-RELATED"/>
    <property type="match status" value="1"/>
</dbReference>
<feature type="region of interest" description="Disordered" evidence="2">
    <location>
        <begin position="1"/>
        <end position="218"/>
    </location>
</feature>
<dbReference type="GO" id="GO:0006364">
    <property type="term" value="P:rRNA processing"/>
    <property type="evidence" value="ECO:0007669"/>
    <property type="project" value="TreeGrafter"/>
</dbReference>
<dbReference type="PANTHER" id="PTHR13191:SF0">
    <property type="entry name" value="RIBOSOMAL RNA-PROCESSING PROTEIN 7 HOMOLOG A-RELATED"/>
    <property type="match status" value="1"/>
</dbReference>
<accession>A0A5J5C0Z7</accession>
<evidence type="ECO:0000259" key="3">
    <source>
        <dbReference type="Pfam" id="PF12923"/>
    </source>
</evidence>
<feature type="compositionally biased region" description="Basic and acidic residues" evidence="2">
    <location>
        <begin position="73"/>
        <end position="87"/>
    </location>
</feature>
<proteinExistence type="inferred from homology"/>
<dbReference type="EMBL" id="CM018032">
    <property type="protein sequence ID" value="KAA8547850.1"/>
    <property type="molecule type" value="Genomic_DNA"/>
</dbReference>
<dbReference type="OrthoDB" id="5390at2759"/>
<dbReference type="InterPro" id="IPR040446">
    <property type="entry name" value="RRP7"/>
</dbReference>
<reference evidence="4 5" key="1">
    <citation type="submission" date="2019-09" db="EMBL/GenBank/DDBJ databases">
        <title>A chromosome-level genome assembly of the Chinese tupelo Nyssa sinensis.</title>
        <authorList>
            <person name="Yang X."/>
            <person name="Kang M."/>
            <person name="Yang Y."/>
            <person name="Xiong H."/>
            <person name="Wang M."/>
            <person name="Zhang Z."/>
            <person name="Wang Z."/>
            <person name="Wu H."/>
            <person name="Ma T."/>
            <person name="Liu J."/>
            <person name="Xi Z."/>
        </authorList>
    </citation>
    <scope>NUCLEOTIDE SEQUENCE [LARGE SCALE GENOMIC DNA]</scope>
    <source>
        <strain evidence="4">J267</strain>
        <tissue evidence="4">Leaf</tissue>
    </source>
</reference>
<feature type="domain" description="Ribosomal RNA-processing protein 7 C-terminal" evidence="3">
    <location>
        <begin position="235"/>
        <end position="338"/>
    </location>
</feature>
<feature type="compositionally biased region" description="Basic and acidic residues" evidence="2">
    <location>
        <begin position="117"/>
        <end position="129"/>
    </location>
</feature>
<feature type="compositionally biased region" description="Basic residues" evidence="2">
    <location>
        <begin position="106"/>
        <end position="116"/>
    </location>
</feature>
<dbReference type="InterPro" id="IPR024326">
    <property type="entry name" value="RRP7_C"/>
</dbReference>
<feature type="compositionally biased region" description="Basic residues" evidence="2">
    <location>
        <begin position="175"/>
        <end position="189"/>
    </location>
</feature>
<organism evidence="4 5">
    <name type="scientific">Nyssa sinensis</name>
    <dbReference type="NCBI Taxonomy" id="561372"/>
    <lineage>
        <taxon>Eukaryota</taxon>
        <taxon>Viridiplantae</taxon>
        <taxon>Streptophyta</taxon>
        <taxon>Embryophyta</taxon>
        <taxon>Tracheophyta</taxon>
        <taxon>Spermatophyta</taxon>
        <taxon>Magnoliopsida</taxon>
        <taxon>eudicotyledons</taxon>
        <taxon>Gunneridae</taxon>
        <taxon>Pentapetalae</taxon>
        <taxon>asterids</taxon>
        <taxon>Cornales</taxon>
        <taxon>Nyssaceae</taxon>
        <taxon>Nyssa</taxon>
    </lineage>
</organism>
<dbReference type="Pfam" id="PF12923">
    <property type="entry name" value="RRP7"/>
    <property type="match status" value="1"/>
</dbReference>
<sequence>MEAEDSQKNLKITAKPLRLKKKKKKNSKEYREKNNTNFVEIEENVVVKEEKKKNKSSGKQSKSLRDKKRKHGKINEAEIGEVHKLYNEVEESFDEQNGANATGETKKRKLRKKKIKNEKMKKPEIDKVNELFNEVEDSSDKQNDNGKLGASQSEPQGWIEISKQPKEADVGTNFKTRKPKKARKTKKKDRPSSKEDEKLPEKRGEADEDEVYQISSGDEDCSKGMKKWITEYYQNRPGLNILQERIDDFISAHEAHEEQARKEREARAAEGGWTVVVHHKGRKKTTDSESGVAVGSVAPAAALDKMAKKKSKEVGLDFYRFQKREAQRNGMLNLINKFVFPIPSLPIIFSTYVESTVKKIVKKFSSCLVSRDNMIHFPSSFLLKISLSSVSFTIFSFT</sequence>
<keyword evidence="5" id="KW-1185">Reference proteome</keyword>
<protein>
    <recommendedName>
        <fullName evidence="3">Ribosomal RNA-processing protein 7 C-terminal domain-containing protein</fullName>
    </recommendedName>
</protein>
<dbReference type="AlphaFoldDB" id="A0A5J5C0Z7"/>
<evidence type="ECO:0000256" key="2">
    <source>
        <dbReference type="SAM" id="MobiDB-lite"/>
    </source>
</evidence>
<name>A0A5J5C0Z7_9ASTE</name>
<dbReference type="GO" id="GO:0000028">
    <property type="term" value="P:ribosomal small subunit assembly"/>
    <property type="evidence" value="ECO:0007669"/>
    <property type="project" value="TreeGrafter"/>
</dbReference>
<gene>
    <name evidence="4" type="ORF">F0562_004279</name>
</gene>